<feature type="signal peptide" evidence="2">
    <location>
        <begin position="1"/>
        <end position="45"/>
    </location>
</feature>
<gene>
    <name evidence="3" type="primary">siaP_2</name>
    <name evidence="3" type="ORF">GCE9029_00942</name>
</gene>
<sequence>MQTNNINAGVLSMKSTALLARPKLKQVFTAAAMVVAMGATSFAHAADTKLRMSASASATDQRAVAMTEVFGPAVSDFAEFEGHWNSSLFKQGTDLEAIARGNLDMTITSAQELAEFIPAFSIFSAGYVHRDAEHQKRVFAADFMDDLKEEAEDLLNVKLLSVMYLGRRHVNLREDFEVKTPADLKGVKLRMPGTDAWQFLGKALGANPTPMAFAEVYTALQTGAVDGQDNPLPTDKDAKFYEVTKQIVLTGHLVDLNYIAISKKVWDKFTPEQQATLQKASDDAAESAREKQLALEAELVQFFKDQGLKVYEPNLKAFQDTVQGAYLNSDYSEQWPEGLLEKINAL</sequence>
<proteinExistence type="predicted"/>
<dbReference type="InterPro" id="IPR038404">
    <property type="entry name" value="TRAP_DctP_sf"/>
</dbReference>
<dbReference type="PANTHER" id="PTHR33376">
    <property type="match status" value="1"/>
</dbReference>
<evidence type="ECO:0000313" key="4">
    <source>
        <dbReference type="Proteomes" id="UP000071641"/>
    </source>
</evidence>
<dbReference type="NCBIfam" id="NF037995">
    <property type="entry name" value="TRAP_S1"/>
    <property type="match status" value="1"/>
</dbReference>
<dbReference type="CDD" id="cd13672">
    <property type="entry name" value="PBP2_TRAP_Siap"/>
    <property type="match status" value="1"/>
</dbReference>
<evidence type="ECO:0000256" key="1">
    <source>
        <dbReference type="ARBA" id="ARBA00022729"/>
    </source>
</evidence>
<dbReference type="Pfam" id="PF03480">
    <property type="entry name" value="DctP"/>
    <property type="match status" value="1"/>
</dbReference>
<dbReference type="InterPro" id="IPR018389">
    <property type="entry name" value="DctP_fam"/>
</dbReference>
<protein>
    <submittedName>
        <fullName evidence="3">Sialic acid-binding periplasmic protein SiaP</fullName>
    </submittedName>
</protein>
<name>A0A128EX49_9GAMM</name>
<dbReference type="Proteomes" id="UP000071641">
    <property type="component" value="Unassembled WGS sequence"/>
</dbReference>
<dbReference type="AlphaFoldDB" id="A0A128EX49"/>
<evidence type="ECO:0000313" key="3">
    <source>
        <dbReference type="EMBL" id="CZF78601.1"/>
    </source>
</evidence>
<accession>A0A128EX49</accession>
<feature type="chain" id="PRO_5007281763" evidence="2">
    <location>
        <begin position="46"/>
        <end position="346"/>
    </location>
</feature>
<keyword evidence="1 2" id="KW-0732">Signal</keyword>
<dbReference type="EMBL" id="FIZX01000001">
    <property type="protein sequence ID" value="CZF78601.1"/>
    <property type="molecule type" value="Genomic_DNA"/>
</dbReference>
<organism evidence="3 4">
    <name type="scientific">Grimontia celer</name>
    <dbReference type="NCBI Taxonomy" id="1796497"/>
    <lineage>
        <taxon>Bacteria</taxon>
        <taxon>Pseudomonadati</taxon>
        <taxon>Pseudomonadota</taxon>
        <taxon>Gammaproteobacteria</taxon>
        <taxon>Vibrionales</taxon>
        <taxon>Vibrionaceae</taxon>
        <taxon>Grimontia</taxon>
    </lineage>
</organism>
<dbReference type="PANTHER" id="PTHR33376:SF4">
    <property type="entry name" value="SIALIC ACID-BINDING PERIPLASMIC PROTEIN SIAP"/>
    <property type="match status" value="1"/>
</dbReference>
<dbReference type="STRING" id="1796497.GCE9029_00942"/>
<dbReference type="SUPFAM" id="SSF53850">
    <property type="entry name" value="Periplasmic binding protein-like II"/>
    <property type="match status" value="1"/>
</dbReference>
<reference evidence="4" key="1">
    <citation type="submission" date="2016-02" db="EMBL/GenBank/DDBJ databases">
        <authorList>
            <person name="Rodrigo-Torres Lidia"/>
            <person name="Arahal R.David."/>
        </authorList>
    </citation>
    <scope>NUCLEOTIDE SEQUENCE [LARGE SCALE GENOMIC DNA]</scope>
    <source>
        <strain evidence="4">CECT 9029</strain>
    </source>
</reference>
<keyword evidence="4" id="KW-1185">Reference proteome</keyword>
<dbReference type="Gene3D" id="3.40.190.170">
    <property type="entry name" value="Bacterial extracellular solute-binding protein, family 7"/>
    <property type="match status" value="1"/>
</dbReference>
<dbReference type="GO" id="GO:0055085">
    <property type="term" value="P:transmembrane transport"/>
    <property type="evidence" value="ECO:0007669"/>
    <property type="project" value="InterPro"/>
</dbReference>
<evidence type="ECO:0000256" key="2">
    <source>
        <dbReference type="SAM" id="SignalP"/>
    </source>
</evidence>